<dbReference type="AlphaFoldDB" id="A0A1T4YXF2"/>
<keyword evidence="3" id="KW-0808">Transferase</keyword>
<comment type="similarity">
    <text evidence="2">Belongs to the diacylglycerol/lipid kinase family.</text>
</comment>
<dbReference type="STRING" id="1736691.SAMN06295964_1344"/>
<reference evidence="11" key="1">
    <citation type="submission" date="2017-02" db="EMBL/GenBank/DDBJ databases">
        <authorList>
            <person name="Varghese N."/>
            <person name="Submissions S."/>
        </authorList>
    </citation>
    <scope>NUCLEOTIDE SEQUENCE [LARGE SCALE GENOMIC DNA]</scope>
    <source>
        <strain evidence="11">9H-4</strain>
    </source>
</reference>
<dbReference type="InterPro" id="IPR016064">
    <property type="entry name" value="NAD/diacylglycerol_kinase_sf"/>
</dbReference>
<dbReference type="EMBL" id="LT796768">
    <property type="protein sequence ID" value="SKB06507.1"/>
    <property type="molecule type" value="Genomic_DNA"/>
</dbReference>
<protein>
    <submittedName>
        <fullName evidence="10">Lipid kinase, YegS/Rv2252/BmrU family</fullName>
    </submittedName>
</protein>
<dbReference type="NCBIfam" id="TIGR00147">
    <property type="entry name" value="YegS/Rv2252/BmrU family lipid kinase"/>
    <property type="match status" value="1"/>
</dbReference>
<evidence type="ECO:0000313" key="11">
    <source>
        <dbReference type="Proteomes" id="UP000191040"/>
    </source>
</evidence>
<accession>A0A1T4YXF2</accession>
<name>A0A1T4YXF2_9ACTN</name>
<evidence type="ECO:0000313" key="10">
    <source>
        <dbReference type="EMBL" id="SKB06507.1"/>
    </source>
</evidence>
<dbReference type="Gene3D" id="3.40.50.10330">
    <property type="entry name" value="Probable inorganic polyphosphate/atp-NAD kinase, domain 1"/>
    <property type="match status" value="1"/>
</dbReference>
<keyword evidence="5 10" id="KW-0418">Kinase</keyword>
<sequence length="300" mass="31060">MRSPANVVGVNSWLAVSNANAGTSDEEVIARALSALREVADVEHVATDDPDDLAAALAKHPDVDLVISMGGDGSLHAVVQALHDADRLPGTPVGLVPLGTGNDFARTLDLSTDPVVAAHDLANGSVRPIDLILDSTGRVVVNAAHVGIGAEAAARAEPVKPALGPIAYVLGAISTLFSRSADVHVTIDDRTLSGRVAQVAVGNGRFVGGGGELLPHAVVDDGAMDVAVAFAARLPQRIAYALHLRRGTHPGADFVHYTRAQSVRVEGEPVRCTTDGELSDPRTEHGWELLAGGLAMRLPD</sequence>
<dbReference type="InterPro" id="IPR045540">
    <property type="entry name" value="YegS/DAGK_C"/>
</dbReference>
<evidence type="ECO:0000256" key="2">
    <source>
        <dbReference type="ARBA" id="ARBA00005983"/>
    </source>
</evidence>
<dbReference type="SMART" id="SM00046">
    <property type="entry name" value="DAGKc"/>
    <property type="match status" value="1"/>
</dbReference>
<keyword evidence="4" id="KW-0547">Nucleotide-binding</keyword>
<dbReference type="Pfam" id="PF19279">
    <property type="entry name" value="YegS_C"/>
    <property type="match status" value="1"/>
</dbReference>
<dbReference type="GO" id="GO:0008654">
    <property type="term" value="P:phospholipid biosynthetic process"/>
    <property type="evidence" value="ECO:0007669"/>
    <property type="project" value="UniProtKB-KW"/>
</dbReference>
<dbReference type="InterPro" id="IPR005218">
    <property type="entry name" value="Diacylglycerol/lipid_kinase"/>
</dbReference>
<dbReference type="InterPro" id="IPR050187">
    <property type="entry name" value="Lipid_Phosphate_FormReg"/>
</dbReference>
<dbReference type="SUPFAM" id="SSF111331">
    <property type="entry name" value="NAD kinase/diacylglycerol kinase-like"/>
    <property type="match status" value="1"/>
</dbReference>
<feature type="domain" description="DAGKc" evidence="9">
    <location>
        <begin position="1"/>
        <end position="138"/>
    </location>
</feature>
<proteinExistence type="inferred from homology"/>
<dbReference type="PANTHER" id="PTHR12358:SF54">
    <property type="entry name" value="SPHINGOSINE KINASE RELATED PROTEIN"/>
    <property type="match status" value="1"/>
</dbReference>
<organism evidence="10 11">
    <name type="scientific">Aeromicrobium choanae</name>
    <dbReference type="NCBI Taxonomy" id="1736691"/>
    <lineage>
        <taxon>Bacteria</taxon>
        <taxon>Bacillati</taxon>
        <taxon>Actinomycetota</taxon>
        <taxon>Actinomycetes</taxon>
        <taxon>Propionibacteriales</taxon>
        <taxon>Nocardioidaceae</taxon>
        <taxon>Aeromicrobium</taxon>
    </lineage>
</organism>
<comment type="cofactor">
    <cofactor evidence="1">
        <name>Mg(2+)</name>
        <dbReference type="ChEBI" id="CHEBI:18420"/>
    </cofactor>
</comment>
<evidence type="ECO:0000256" key="6">
    <source>
        <dbReference type="ARBA" id="ARBA00022840"/>
    </source>
</evidence>
<dbReference type="Gene3D" id="2.60.200.40">
    <property type="match status" value="1"/>
</dbReference>
<keyword evidence="7" id="KW-0444">Lipid biosynthesis</keyword>
<dbReference type="PROSITE" id="PS50146">
    <property type="entry name" value="DAGK"/>
    <property type="match status" value="1"/>
</dbReference>
<keyword evidence="7" id="KW-0443">Lipid metabolism</keyword>
<keyword evidence="7" id="KW-0594">Phospholipid biosynthesis</keyword>
<gene>
    <name evidence="10" type="ORF">SAMN06295964_1344</name>
</gene>
<dbReference type="Pfam" id="PF00781">
    <property type="entry name" value="DAGK_cat"/>
    <property type="match status" value="1"/>
</dbReference>
<evidence type="ECO:0000256" key="5">
    <source>
        <dbReference type="ARBA" id="ARBA00022777"/>
    </source>
</evidence>
<dbReference type="PANTHER" id="PTHR12358">
    <property type="entry name" value="SPHINGOSINE KINASE"/>
    <property type="match status" value="1"/>
</dbReference>
<keyword evidence="8" id="KW-1208">Phospholipid metabolism</keyword>
<dbReference type="InterPro" id="IPR001206">
    <property type="entry name" value="Diacylglycerol_kinase_cat_dom"/>
</dbReference>
<dbReference type="GO" id="GO:0005524">
    <property type="term" value="F:ATP binding"/>
    <property type="evidence" value="ECO:0007669"/>
    <property type="project" value="UniProtKB-KW"/>
</dbReference>
<dbReference type="OrthoDB" id="142078at2"/>
<dbReference type="GO" id="GO:0016301">
    <property type="term" value="F:kinase activity"/>
    <property type="evidence" value="ECO:0007669"/>
    <property type="project" value="UniProtKB-KW"/>
</dbReference>
<evidence type="ECO:0000256" key="8">
    <source>
        <dbReference type="ARBA" id="ARBA00023264"/>
    </source>
</evidence>
<evidence type="ECO:0000256" key="1">
    <source>
        <dbReference type="ARBA" id="ARBA00001946"/>
    </source>
</evidence>
<dbReference type="InterPro" id="IPR017438">
    <property type="entry name" value="ATP-NAD_kinase_N"/>
</dbReference>
<dbReference type="Proteomes" id="UP000191040">
    <property type="component" value="Chromosome I"/>
</dbReference>
<keyword evidence="6" id="KW-0067">ATP-binding</keyword>
<evidence type="ECO:0000256" key="3">
    <source>
        <dbReference type="ARBA" id="ARBA00022679"/>
    </source>
</evidence>
<keyword evidence="11" id="KW-1185">Reference proteome</keyword>
<evidence type="ECO:0000259" key="9">
    <source>
        <dbReference type="PROSITE" id="PS50146"/>
    </source>
</evidence>
<evidence type="ECO:0000256" key="7">
    <source>
        <dbReference type="ARBA" id="ARBA00023209"/>
    </source>
</evidence>
<evidence type="ECO:0000256" key="4">
    <source>
        <dbReference type="ARBA" id="ARBA00022741"/>
    </source>
</evidence>